<feature type="transmembrane region" description="Helical" evidence="1">
    <location>
        <begin position="174"/>
        <end position="197"/>
    </location>
</feature>
<dbReference type="AlphaFoldDB" id="A0A6M8HPY9"/>
<keyword evidence="1" id="KW-0472">Membrane</keyword>
<protein>
    <recommendedName>
        <fullName evidence="4">Yip1 domain-containing protein</fullName>
    </recommendedName>
</protein>
<evidence type="ECO:0000313" key="3">
    <source>
        <dbReference type="Proteomes" id="UP000500767"/>
    </source>
</evidence>
<dbReference type="Proteomes" id="UP000500767">
    <property type="component" value="Chromosome"/>
</dbReference>
<reference evidence="2 3" key="1">
    <citation type="journal article" date="2014" name="World J. Microbiol. Biotechnol.">
        <title>Biodiversity and physiological characteristics of Antarctic and Arctic lichens-associated bacteria.</title>
        <authorList>
            <person name="Lee Y.M."/>
            <person name="Kim E.H."/>
            <person name="Lee H.K."/>
            <person name="Hong S.G."/>
        </authorList>
    </citation>
    <scope>NUCLEOTIDE SEQUENCE [LARGE SCALE GENOMIC DNA]</scope>
    <source>
        <strain evidence="2 3">PAMC 26569</strain>
    </source>
</reference>
<dbReference type="KEGG" id="lck:HN018_10000"/>
<evidence type="ECO:0000313" key="2">
    <source>
        <dbReference type="EMBL" id="QKE90325.1"/>
    </source>
</evidence>
<sequence>MSGPDRPAKPKRAVRNGRNIIRGLLLLGRGRAEGFECFEGDRDAFLAGLSPPIGFLLVLAALLLMQRPTLPAVILLLALVCAVLLPPVISHTMARLWKRSEFWPRYATASLWSVWLILPAYLPAMLVTAILLQMGVSHAVAGRLIVLLLGAYLLWLQWFMAWKGLSISRLKAGVTVLALTVGSMLVGTLMQPLLPLVMAP</sequence>
<organism evidence="2 3">
    <name type="scientific">Lichenicola cladoniae</name>
    <dbReference type="NCBI Taxonomy" id="1484109"/>
    <lineage>
        <taxon>Bacteria</taxon>
        <taxon>Pseudomonadati</taxon>
        <taxon>Pseudomonadota</taxon>
        <taxon>Alphaproteobacteria</taxon>
        <taxon>Acetobacterales</taxon>
        <taxon>Acetobacteraceae</taxon>
        <taxon>Lichenicola</taxon>
    </lineage>
</organism>
<proteinExistence type="predicted"/>
<evidence type="ECO:0008006" key="4">
    <source>
        <dbReference type="Google" id="ProtNLM"/>
    </source>
</evidence>
<dbReference type="RefSeq" id="WP_171833993.1">
    <property type="nucleotide sequence ID" value="NZ_CP053708.1"/>
</dbReference>
<name>A0A6M8HPY9_9PROT</name>
<feature type="transmembrane region" description="Helical" evidence="1">
    <location>
        <begin position="72"/>
        <end position="89"/>
    </location>
</feature>
<keyword evidence="3" id="KW-1185">Reference proteome</keyword>
<gene>
    <name evidence="2" type="ORF">HN018_10000</name>
</gene>
<evidence type="ECO:0000256" key="1">
    <source>
        <dbReference type="SAM" id="Phobius"/>
    </source>
</evidence>
<dbReference type="EMBL" id="CP053708">
    <property type="protein sequence ID" value="QKE90325.1"/>
    <property type="molecule type" value="Genomic_DNA"/>
</dbReference>
<keyword evidence="1" id="KW-0812">Transmembrane</keyword>
<accession>A0A6M8HPY9</accession>
<keyword evidence="1" id="KW-1133">Transmembrane helix</keyword>
<feature type="transmembrane region" description="Helical" evidence="1">
    <location>
        <begin position="44"/>
        <end position="65"/>
    </location>
</feature>
<feature type="transmembrane region" description="Helical" evidence="1">
    <location>
        <begin position="109"/>
        <end position="132"/>
    </location>
</feature>
<feature type="transmembrane region" description="Helical" evidence="1">
    <location>
        <begin position="144"/>
        <end position="162"/>
    </location>
</feature>